<keyword evidence="6" id="KW-0808">Transferase</keyword>
<dbReference type="InterPro" id="IPR036097">
    <property type="entry name" value="HisK_dim/P_sf"/>
</dbReference>
<dbReference type="Proteomes" id="UP000214684">
    <property type="component" value="Unassembled WGS sequence"/>
</dbReference>
<organism evidence="17 18">
    <name type="scientific">Flavobacterium araucananum</name>
    <dbReference type="NCBI Taxonomy" id="946678"/>
    <lineage>
        <taxon>Bacteria</taxon>
        <taxon>Pseudomonadati</taxon>
        <taxon>Bacteroidota</taxon>
        <taxon>Flavobacteriia</taxon>
        <taxon>Flavobacteriales</taxon>
        <taxon>Flavobacteriaceae</taxon>
        <taxon>Flavobacterium</taxon>
    </lineage>
</organism>
<dbReference type="Pfam" id="PF00512">
    <property type="entry name" value="HisKA"/>
    <property type="match status" value="1"/>
</dbReference>
<dbReference type="CDD" id="cd00082">
    <property type="entry name" value="HisKA"/>
    <property type="match status" value="1"/>
</dbReference>
<dbReference type="Gene3D" id="6.10.340.10">
    <property type="match status" value="1"/>
</dbReference>
<evidence type="ECO:0000313" key="17">
    <source>
        <dbReference type="EMBL" id="OXG06894.1"/>
    </source>
</evidence>
<protein>
    <recommendedName>
        <fullName evidence="3">histidine kinase</fullName>
        <ecNumber evidence="3">2.7.13.3</ecNumber>
    </recommendedName>
</protein>
<dbReference type="CDD" id="cd06225">
    <property type="entry name" value="HAMP"/>
    <property type="match status" value="1"/>
</dbReference>
<evidence type="ECO:0000256" key="9">
    <source>
        <dbReference type="ARBA" id="ARBA00022777"/>
    </source>
</evidence>
<evidence type="ECO:0000256" key="13">
    <source>
        <dbReference type="ARBA" id="ARBA00023136"/>
    </source>
</evidence>
<comment type="catalytic activity">
    <reaction evidence="1">
        <text>ATP + protein L-histidine = ADP + protein N-phospho-L-histidine.</text>
        <dbReference type="EC" id="2.7.13.3"/>
    </reaction>
</comment>
<evidence type="ECO:0000256" key="6">
    <source>
        <dbReference type="ARBA" id="ARBA00022679"/>
    </source>
</evidence>
<dbReference type="SUPFAM" id="SSF158472">
    <property type="entry name" value="HAMP domain-like"/>
    <property type="match status" value="1"/>
</dbReference>
<dbReference type="AlphaFoldDB" id="A0A227PBY9"/>
<evidence type="ECO:0000259" key="16">
    <source>
        <dbReference type="PROSITE" id="PS50885"/>
    </source>
</evidence>
<comment type="caution">
    <text evidence="17">The sequence shown here is derived from an EMBL/GenBank/DDBJ whole genome shotgun (WGS) entry which is preliminary data.</text>
</comment>
<dbReference type="GO" id="GO:0005886">
    <property type="term" value="C:plasma membrane"/>
    <property type="evidence" value="ECO:0007669"/>
    <property type="project" value="UniProtKB-SubCell"/>
</dbReference>
<dbReference type="InterPro" id="IPR050398">
    <property type="entry name" value="HssS/ArlS-like"/>
</dbReference>
<keyword evidence="13 14" id="KW-0472">Membrane</keyword>
<dbReference type="RefSeq" id="WP_089479124.1">
    <property type="nucleotide sequence ID" value="NZ_MUGS01000014.1"/>
</dbReference>
<dbReference type="InterPro" id="IPR003660">
    <property type="entry name" value="HAMP_dom"/>
</dbReference>
<dbReference type="Pfam" id="PF02518">
    <property type="entry name" value="HATPase_c"/>
    <property type="match status" value="1"/>
</dbReference>
<sequence length="465" mass="53384">MLQLSFKNRIALNYIITTGLLILVVFSVIYSIVKHTVYSHIDENIHVEIKNHLQEIKEVRGKVILIDEEEWNEREHNTVDVNPVFVEFLDLNKKVVEKAPNLKTQTLQFNDSVEDFELFDTKMGDHAIRQIQVPLRLKDKKIGYVIVAMSLADSKMVLNNLFDIMCLSFLGILILLFFIARFFAGRSIKPINAIINTSKIITKDNLKTRITLPKTRDELYTLSKTINNLLNRIEDAIEREKQFTSDASHELRTPLTVIKGTLEVLIRKPRDNKEYEEKINYCIKEVDHLNMLVDQLLLMARFENQKKNINTETVYLNALILDVVTLNSEKIKNQNIKINFDAQEDYQIQSDNFLVITILRNIISNAIKYSNINGEVSILLSNQNEKIVCKISDNGIGIAKQDLEAIVIPFFRSNSTEHPEIKGTGLGLSIVKRVTELLHIKFKIDSEIGVGTTVVLTFNEDMKSL</sequence>
<feature type="domain" description="Histidine kinase" evidence="15">
    <location>
        <begin position="246"/>
        <end position="462"/>
    </location>
</feature>
<dbReference type="GO" id="GO:0000155">
    <property type="term" value="F:phosphorelay sensor kinase activity"/>
    <property type="evidence" value="ECO:0007669"/>
    <property type="project" value="InterPro"/>
</dbReference>
<keyword evidence="5" id="KW-0597">Phosphoprotein</keyword>
<dbReference type="PRINTS" id="PR00344">
    <property type="entry name" value="BCTRLSENSOR"/>
</dbReference>
<keyword evidence="4" id="KW-1003">Cell membrane</keyword>
<proteinExistence type="predicted"/>
<evidence type="ECO:0000256" key="14">
    <source>
        <dbReference type="SAM" id="Phobius"/>
    </source>
</evidence>
<dbReference type="FunFam" id="1.10.287.130:FF:000001">
    <property type="entry name" value="Two-component sensor histidine kinase"/>
    <property type="match status" value="1"/>
</dbReference>
<dbReference type="SUPFAM" id="SSF55874">
    <property type="entry name" value="ATPase domain of HSP90 chaperone/DNA topoisomerase II/histidine kinase"/>
    <property type="match status" value="1"/>
</dbReference>
<name>A0A227PBY9_9FLAO</name>
<dbReference type="PROSITE" id="PS50109">
    <property type="entry name" value="HIS_KIN"/>
    <property type="match status" value="1"/>
</dbReference>
<keyword evidence="10" id="KW-0067">ATP-binding</keyword>
<evidence type="ECO:0000256" key="12">
    <source>
        <dbReference type="ARBA" id="ARBA00023012"/>
    </source>
</evidence>
<dbReference type="EC" id="2.7.13.3" evidence="3"/>
<keyword evidence="18" id="KW-1185">Reference proteome</keyword>
<dbReference type="Gene3D" id="1.10.287.130">
    <property type="match status" value="1"/>
</dbReference>
<evidence type="ECO:0000256" key="3">
    <source>
        <dbReference type="ARBA" id="ARBA00012438"/>
    </source>
</evidence>
<feature type="domain" description="HAMP" evidence="16">
    <location>
        <begin position="185"/>
        <end position="238"/>
    </location>
</feature>
<keyword evidence="8" id="KW-0547">Nucleotide-binding</keyword>
<evidence type="ECO:0000256" key="5">
    <source>
        <dbReference type="ARBA" id="ARBA00022553"/>
    </source>
</evidence>
<evidence type="ECO:0000256" key="10">
    <source>
        <dbReference type="ARBA" id="ARBA00022840"/>
    </source>
</evidence>
<dbReference type="InterPro" id="IPR003594">
    <property type="entry name" value="HATPase_dom"/>
</dbReference>
<feature type="transmembrane region" description="Helical" evidence="14">
    <location>
        <begin position="161"/>
        <end position="184"/>
    </location>
</feature>
<evidence type="ECO:0000256" key="11">
    <source>
        <dbReference type="ARBA" id="ARBA00022989"/>
    </source>
</evidence>
<dbReference type="PROSITE" id="PS50885">
    <property type="entry name" value="HAMP"/>
    <property type="match status" value="1"/>
</dbReference>
<dbReference type="SUPFAM" id="SSF47384">
    <property type="entry name" value="Homodimeric domain of signal transducing histidine kinase"/>
    <property type="match status" value="1"/>
</dbReference>
<dbReference type="Gene3D" id="3.30.565.10">
    <property type="entry name" value="Histidine kinase-like ATPase, C-terminal domain"/>
    <property type="match status" value="1"/>
</dbReference>
<keyword evidence="11 14" id="KW-1133">Transmembrane helix</keyword>
<dbReference type="CDD" id="cd00075">
    <property type="entry name" value="HATPase"/>
    <property type="match status" value="1"/>
</dbReference>
<evidence type="ECO:0000313" key="18">
    <source>
        <dbReference type="Proteomes" id="UP000214684"/>
    </source>
</evidence>
<dbReference type="InterPro" id="IPR003661">
    <property type="entry name" value="HisK_dim/P_dom"/>
</dbReference>
<reference evidence="17 18" key="1">
    <citation type="submission" date="2016-11" db="EMBL/GenBank/DDBJ databases">
        <title>Whole genomes of Flavobacteriaceae.</title>
        <authorList>
            <person name="Stine C."/>
            <person name="Li C."/>
            <person name="Tadesse D."/>
        </authorList>
    </citation>
    <scope>NUCLEOTIDE SEQUENCE [LARGE SCALE GENOMIC DNA]</scope>
    <source>
        <strain evidence="17 18">DSM 24704</strain>
    </source>
</reference>
<dbReference type="InterPro" id="IPR004358">
    <property type="entry name" value="Sig_transdc_His_kin-like_C"/>
</dbReference>
<keyword evidence="7 14" id="KW-0812">Transmembrane</keyword>
<dbReference type="PANTHER" id="PTHR45528:SF1">
    <property type="entry name" value="SENSOR HISTIDINE KINASE CPXA"/>
    <property type="match status" value="1"/>
</dbReference>
<gene>
    <name evidence="17" type="ORF">B0A64_08695</name>
</gene>
<evidence type="ECO:0000256" key="4">
    <source>
        <dbReference type="ARBA" id="ARBA00022475"/>
    </source>
</evidence>
<dbReference type="OrthoDB" id="594725at2"/>
<dbReference type="EMBL" id="MUGS01000014">
    <property type="protein sequence ID" value="OXG06894.1"/>
    <property type="molecule type" value="Genomic_DNA"/>
</dbReference>
<dbReference type="InterPro" id="IPR005467">
    <property type="entry name" value="His_kinase_dom"/>
</dbReference>
<evidence type="ECO:0000259" key="15">
    <source>
        <dbReference type="PROSITE" id="PS50109"/>
    </source>
</evidence>
<dbReference type="SMART" id="SM00387">
    <property type="entry name" value="HATPase_c"/>
    <property type="match status" value="1"/>
</dbReference>
<dbReference type="SMART" id="SM00304">
    <property type="entry name" value="HAMP"/>
    <property type="match status" value="1"/>
</dbReference>
<dbReference type="SMART" id="SM00388">
    <property type="entry name" value="HisKA"/>
    <property type="match status" value="1"/>
</dbReference>
<accession>A0A227PBY9</accession>
<evidence type="ECO:0000256" key="1">
    <source>
        <dbReference type="ARBA" id="ARBA00000085"/>
    </source>
</evidence>
<keyword evidence="12" id="KW-0902">Two-component regulatory system</keyword>
<evidence type="ECO:0000256" key="8">
    <source>
        <dbReference type="ARBA" id="ARBA00022741"/>
    </source>
</evidence>
<evidence type="ECO:0000256" key="7">
    <source>
        <dbReference type="ARBA" id="ARBA00022692"/>
    </source>
</evidence>
<keyword evidence="9 17" id="KW-0418">Kinase</keyword>
<dbReference type="GO" id="GO:0005524">
    <property type="term" value="F:ATP binding"/>
    <property type="evidence" value="ECO:0007669"/>
    <property type="project" value="UniProtKB-KW"/>
</dbReference>
<feature type="transmembrane region" description="Helical" evidence="14">
    <location>
        <begin position="12"/>
        <end position="33"/>
    </location>
</feature>
<comment type="subcellular location">
    <subcellularLocation>
        <location evidence="2">Cell membrane</location>
        <topology evidence="2">Multi-pass membrane protein</topology>
    </subcellularLocation>
</comment>
<dbReference type="Pfam" id="PF00672">
    <property type="entry name" value="HAMP"/>
    <property type="match status" value="1"/>
</dbReference>
<evidence type="ECO:0000256" key="2">
    <source>
        <dbReference type="ARBA" id="ARBA00004651"/>
    </source>
</evidence>
<dbReference type="InterPro" id="IPR036890">
    <property type="entry name" value="HATPase_C_sf"/>
</dbReference>
<dbReference type="PANTHER" id="PTHR45528">
    <property type="entry name" value="SENSOR HISTIDINE KINASE CPXA"/>
    <property type="match status" value="1"/>
</dbReference>